<dbReference type="GO" id="GO:0097367">
    <property type="term" value="F:carbohydrate derivative binding"/>
    <property type="evidence" value="ECO:0007669"/>
    <property type="project" value="InterPro"/>
</dbReference>
<comment type="caution">
    <text evidence="2">The sequence shown here is derived from an EMBL/GenBank/DDBJ whole genome shotgun (WGS) entry which is preliminary data.</text>
</comment>
<name>A0A843XCL7_COLES</name>
<protein>
    <recommendedName>
        <fullName evidence="1">SIS domain-containing protein</fullName>
    </recommendedName>
</protein>
<dbReference type="InterPro" id="IPR001347">
    <property type="entry name" value="SIS_dom"/>
</dbReference>
<evidence type="ECO:0000259" key="1">
    <source>
        <dbReference type="Pfam" id="PF01380"/>
    </source>
</evidence>
<feature type="domain" description="SIS" evidence="1">
    <location>
        <begin position="84"/>
        <end position="137"/>
    </location>
</feature>
<sequence>MGVSRLCGLRRCCGRLVPPAVEIVALCELVLPRGMPKDRVEDGRPHTLFKLLELAVDDQKSFMERSKHILEIFLDLVKKLAPVSALYDDISVVSQGDLLILISKSGSSEELLQLVPFALAKGACLMSMTMMEGNRLVAT</sequence>
<dbReference type="InterPro" id="IPR046348">
    <property type="entry name" value="SIS_dom_sf"/>
</dbReference>
<accession>A0A843XCL7</accession>
<dbReference type="OrthoDB" id="1872003at2759"/>
<keyword evidence="3" id="KW-1185">Reference proteome</keyword>
<dbReference type="Gene3D" id="3.40.50.10490">
    <property type="entry name" value="Glucose-6-phosphate isomerase like protein, domain 1"/>
    <property type="match status" value="1"/>
</dbReference>
<proteinExistence type="predicted"/>
<evidence type="ECO:0000313" key="3">
    <source>
        <dbReference type="Proteomes" id="UP000652761"/>
    </source>
</evidence>
<dbReference type="PANTHER" id="PTHR47476">
    <property type="match status" value="1"/>
</dbReference>
<dbReference type="SUPFAM" id="SSF53697">
    <property type="entry name" value="SIS domain"/>
    <property type="match status" value="1"/>
</dbReference>
<dbReference type="Pfam" id="PF01380">
    <property type="entry name" value="SIS"/>
    <property type="match status" value="1"/>
</dbReference>
<dbReference type="Proteomes" id="UP000652761">
    <property type="component" value="Unassembled WGS sequence"/>
</dbReference>
<dbReference type="GO" id="GO:1901135">
    <property type="term" value="P:carbohydrate derivative metabolic process"/>
    <property type="evidence" value="ECO:0007669"/>
    <property type="project" value="InterPro"/>
</dbReference>
<organism evidence="2 3">
    <name type="scientific">Colocasia esculenta</name>
    <name type="common">Wild taro</name>
    <name type="synonym">Arum esculentum</name>
    <dbReference type="NCBI Taxonomy" id="4460"/>
    <lineage>
        <taxon>Eukaryota</taxon>
        <taxon>Viridiplantae</taxon>
        <taxon>Streptophyta</taxon>
        <taxon>Embryophyta</taxon>
        <taxon>Tracheophyta</taxon>
        <taxon>Spermatophyta</taxon>
        <taxon>Magnoliopsida</taxon>
        <taxon>Liliopsida</taxon>
        <taxon>Araceae</taxon>
        <taxon>Aroideae</taxon>
        <taxon>Colocasieae</taxon>
        <taxon>Colocasia</taxon>
    </lineage>
</organism>
<evidence type="ECO:0000313" key="2">
    <source>
        <dbReference type="EMBL" id="MQM17042.1"/>
    </source>
</evidence>
<dbReference type="EMBL" id="NMUH01007311">
    <property type="protein sequence ID" value="MQM17042.1"/>
    <property type="molecule type" value="Genomic_DNA"/>
</dbReference>
<reference evidence="2" key="1">
    <citation type="submission" date="2017-07" db="EMBL/GenBank/DDBJ databases">
        <title>Taro Niue Genome Assembly and Annotation.</title>
        <authorList>
            <person name="Atibalentja N."/>
            <person name="Keating K."/>
            <person name="Fields C.J."/>
        </authorList>
    </citation>
    <scope>NUCLEOTIDE SEQUENCE</scope>
    <source>
        <strain evidence="2">Niue_2</strain>
        <tissue evidence="2">Leaf</tissue>
    </source>
</reference>
<dbReference type="PANTHER" id="PTHR47476:SF2">
    <property type="entry name" value="ARABINOSE 5-PHOSPHATE ISOMERASE-RELATED"/>
    <property type="match status" value="1"/>
</dbReference>
<dbReference type="AlphaFoldDB" id="A0A843XCL7"/>
<gene>
    <name evidence="2" type="ORF">Taro_050010</name>
</gene>